<evidence type="ECO:0000256" key="6">
    <source>
        <dbReference type="SAM" id="Phobius"/>
    </source>
</evidence>
<evidence type="ECO:0000256" key="3">
    <source>
        <dbReference type="ARBA" id="ARBA00022692"/>
    </source>
</evidence>
<proteinExistence type="predicted"/>
<feature type="transmembrane region" description="Helical" evidence="6">
    <location>
        <begin position="244"/>
        <end position="263"/>
    </location>
</feature>
<reference evidence="8 9" key="1">
    <citation type="submission" date="2018-04" db="EMBL/GenBank/DDBJ databases">
        <authorList>
            <person name="Eckel V.P."/>
            <person name="Vogel R.F."/>
        </authorList>
    </citation>
    <scope>NUCLEOTIDE SEQUENCE [LARGE SCALE GENOMIC DNA]</scope>
    <source>
        <strain evidence="9">TMW 2.1764</strain>
    </source>
</reference>
<dbReference type="Gene3D" id="1.20.1250.20">
    <property type="entry name" value="MFS general substrate transporter like domains"/>
    <property type="match status" value="1"/>
</dbReference>
<dbReference type="InterPro" id="IPR050189">
    <property type="entry name" value="MFS_Efflux_Transporters"/>
</dbReference>
<gene>
    <name evidence="8" type="ORF">DDE84_06570</name>
</gene>
<feature type="transmembrane region" description="Helical" evidence="6">
    <location>
        <begin position="12"/>
        <end position="34"/>
    </location>
</feature>
<dbReference type="Pfam" id="PF07690">
    <property type="entry name" value="MFS_1"/>
    <property type="match status" value="1"/>
</dbReference>
<dbReference type="RefSeq" id="WP_152580911.1">
    <property type="nucleotide sequence ID" value="NZ_JAKVIV010000006.1"/>
</dbReference>
<accession>A0A5N6S3H0</accession>
<feature type="transmembrane region" description="Helical" evidence="6">
    <location>
        <begin position="338"/>
        <end position="358"/>
    </location>
</feature>
<dbReference type="CDD" id="cd17324">
    <property type="entry name" value="MFS_NepI_like"/>
    <property type="match status" value="1"/>
</dbReference>
<feature type="transmembrane region" description="Helical" evidence="6">
    <location>
        <begin position="275"/>
        <end position="292"/>
    </location>
</feature>
<feature type="transmembrane region" description="Helical" evidence="6">
    <location>
        <begin position="103"/>
        <end position="125"/>
    </location>
</feature>
<evidence type="ECO:0000256" key="2">
    <source>
        <dbReference type="ARBA" id="ARBA00022475"/>
    </source>
</evidence>
<dbReference type="EMBL" id="QDAG01000006">
    <property type="protein sequence ID" value="KAE8128051.1"/>
    <property type="molecule type" value="Genomic_DNA"/>
</dbReference>
<feature type="transmembrane region" description="Helical" evidence="6">
    <location>
        <begin position="364"/>
        <end position="384"/>
    </location>
</feature>
<feature type="transmembrane region" description="Helical" evidence="6">
    <location>
        <begin position="207"/>
        <end position="224"/>
    </location>
</feature>
<dbReference type="InterPro" id="IPR036259">
    <property type="entry name" value="MFS_trans_sf"/>
</dbReference>
<feature type="transmembrane region" description="Helical" evidence="6">
    <location>
        <begin position="298"/>
        <end position="317"/>
    </location>
</feature>
<dbReference type="GeneID" id="78127344"/>
<evidence type="ECO:0000259" key="7">
    <source>
        <dbReference type="PROSITE" id="PS50850"/>
    </source>
</evidence>
<dbReference type="AlphaFoldDB" id="A0A5N6S3H0"/>
<name>A0A5N6S3H0_9BIFI</name>
<keyword evidence="3 6" id="KW-0812">Transmembrane</keyword>
<keyword evidence="5 6" id="KW-0472">Membrane</keyword>
<feature type="domain" description="Major facilitator superfamily (MFS) profile" evidence="7">
    <location>
        <begin position="12"/>
        <end position="387"/>
    </location>
</feature>
<evidence type="ECO:0000313" key="8">
    <source>
        <dbReference type="EMBL" id="KAE8128051.1"/>
    </source>
</evidence>
<dbReference type="OrthoDB" id="9814237at2"/>
<dbReference type="SUPFAM" id="SSF103473">
    <property type="entry name" value="MFS general substrate transporter"/>
    <property type="match status" value="1"/>
</dbReference>
<keyword evidence="9" id="KW-1185">Reference proteome</keyword>
<evidence type="ECO:0000313" key="9">
    <source>
        <dbReference type="Proteomes" id="UP000325415"/>
    </source>
</evidence>
<dbReference type="InterPro" id="IPR020846">
    <property type="entry name" value="MFS_dom"/>
</dbReference>
<dbReference type="PANTHER" id="PTHR43124:SF3">
    <property type="entry name" value="CHLORAMPHENICOL EFFLUX PUMP RV0191"/>
    <property type="match status" value="1"/>
</dbReference>
<dbReference type="GO" id="GO:0022857">
    <property type="term" value="F:transmembrane transporter activity"/>
    <property type="evidence" value="ECO:0007669"/>
    <property type="project" value="InterPro"/>
</dbReference>
<comment type="subcellular location">
    <subcellularLocation>
        <location evidence="1">Cell membrane</location>
        <topology evidence="1">Multi-pass membrane protein</topology>
    </subcellularLocation>
</comment>
<dbReference type="PROSITE" id="PS50850">
    <property type="entry name" value="MFS"/>
    <property type="match status" value="1"/>
</dbReference>
<organism evidence="8 9">
    <name type="scientific">Bifidobacterium tibiigranuli</name>
    <dbReference type="NCBI Taxonomy" id="2172043"/>
    <lineage>
        <taxon>Bacteria</taxon>
        <taxon>Bacillati</taxon>
        <taxon>Actinomycetota</taxon>
        <taxon>Actinomycetes</taxon>
        <taxon>Bifidobacteriales</taxon>
        <taxon>Bifidobacteriaceae</taxon>
        <taxon>Bifidobacterium</taxon>
    </lineage>
</organism>
<keyword evidence="2" id="KW-1003">Cell membrane</keyword>
<dbReference type="Proteomes" id="UP000325415">
    <property type="component" value="Unassembled WGS sequence"/>
</dbReference>
<protein>
    <submittedName>
        <fullName evidence="8">MFS transporter</fullName>
    </submittedName>
</protein>
<keyword evidence="4 6" id="KW-1133">Transmembrane helix</keyword>
<comment type="caution">
    <text evidence="8">The sequence shown here is derived from an EMBL/GenBank/DDBJ whole genome shotgun (WGS) entry which is preliminary data.</text>
</comment>
<evidence type="ECO:0000256" key="4">
    <source>
        <dbReference type="ARBA" id="ARBA00022989"/>
    </source>
</evidence>
<feature type="transmembrane region" description="Helical" evidence="6">
    <location>
        <begin position="78"/>
        <end position="97"/>
    </location>
</feature>
<feature type="transmembrane region" description="Helical" evidence="6">
    <location>
        <begin position="54"/>
        <end position="71"/>
    </location>
</feature>
<dbReference type="InterPro" id="IPR011701">
    <property type="entry name" value="MFS"/>
</dbReference>
<sequence length="396" mass="41025">MENAKQSERPLGLWALALGGFGIGLTELSVMGILPEIARRFSVGADTAGTLVSAYAIAVALGAVFLTLAVRRIDRKNVLVGLVGLFIVGNLVCALAPSFPVLMIGRIIAALCHGAYFSVGSVVAADMVSENRRAGAISLMFAGLTVSNVIGTPFGAFLGQRWGWNTIFWVLTGIGFLVLLSTWLLVDKTPAGGETDLRGHLAALHRPSLWASVALSVLTFAALIGPYTYVSYILTGVAGFRSTLLPALLVAYGIGTFIGNMVGGRAADRSLDGSLLTFIVGLAVVLALFAALGQMLWISLVALVLWGVLGYATAPGLQLRLMNHAKDAPTIGSSMNIAALNVGNASGAWLCGIPLGSGGTNAQGTLWIGAVLAAAAAMVLLISTKLESQFKAIKQS</sequence>
<dbReference type="PANTHER" id="PTHR43124">
    <property type="entry name" value="PURINE EFFLUX PUMP PBUE"/>
    <property type="match status" value="1"/>
</dbReference>
<feature type="transmembrane region" description="Helical" evidence="6">
    <location>
        <begin position="166"/>
        <end position="186"/>
    </location>
</feature>
<evidence type="ECO:0000256" key="1">
    <source>
        <dbReference type="ARBA" id="ARBA00004651"/>
    </source>
</evidence>
<evidence type="ECO:0000256" key="5">
    <source>
        <dbReference type="ARBA" id="ARBA00023136"/>
    </source>
</evidence>
<feature type="transmembrane region" description="Helical" evidence="6">
    <location>
        <begin position="137"/>
        <end position="160"/>
    </location>
</feature>
<dbReference type="GO" id="GO:0005886">
    <property type="term" value="C:plasma membrane"/>
    <property type="evidence" value="ECO:0007669"/>
    <property type="project" value="UniProtKB-SubCell"/>
</dbReference>